<comment type="caution">
    <text evidence="3">The sequence shown here is derived from an EMBL/GenBank/DDBJ whole genome shotgun (WGS) entry which is preliminary data.</text>
</comment>
<proteinExistence type="predicted"/>
<gene>
    <name evidence="3" type="ORF">RND81_08G229200</name>
</gene>
<dbReference type="Gene3D" id="1.25.40.10">
    <property type="entry name" value="Tetratricopeptide repeat domain"/>
    <property type="match status" value="3"/>
</dbReference>
<accession>A0AAW1JAU9</accession>
<name>A0AAW1JAU9_SAPOF</name>
<dbReference type="AlphaFoldDB" id="A0AAW1JAU9"/>
<evidence type="ECO:0008006" key="5">
    <source>
        <dbReference type="Google" id="ProtNLM"/>
    </source>
</evidence>
<keyword evidence="1" id="KW-0677">Repeat</keyword>
<organism evidence="3 4">
    <name type="scientific">Saponaria officinalis</name>
    <name type="common">Common soapwort</name>
    <name type="synonym">Lychnis saponaria</name>
    <dbReference type="NCBI Taxonomy" id="3572"/>
    <lineage>
        <taxon>Eukaryota</taxon>
        <taxon>Viridiplantae</taxon>
        <taxon>Streptophyta</taxon>
        <taxon>Embryophyta</taxon>
        <taxon>Tracheophyta</taxon>
        <taxon>Spermatophyta</taxon>
        <taxon>Magnoliopsida</taxon>
        <taxon>eudicotyledons</taxon>
        <taxon>Gunneridae</taxon>
        <taxon>Pentapetalae</taxon>
        <taxon>Caryophyllales</taxon>
        <taxon>Caryophyllaceae</taxon>
        <taxon>Caryophylleae</taxon>
        <taxon>Saponaria</taxon>
    </lineage>
</organism>
<dbReference type="Pfam" id="PF01535">
    <property type="entry name" value="PPR"/>
    <property type="match status" value="2"/>
</dbReference>
<dbReference type="Proteomes" id="UP001443914">
    <property type="component" value="Unassembled WGS sequence"/>
</dbReference>
<dbReference type="InterPro" id="IPR044578">
    <property type="entry name" value="BIR6-like"/>
</dbReference>
<dbReference type="InterPro" id="IPR002885">
    <property type="entry name" value="PPR_rpt"/>
</dbReference>
<evidence type="ECO:0000313" key="3">
    <source>
        <dbReference type="EMBL" id="KAK9700282.1"/>
    </source>
</evidence>
<evidence type="ECO:0000313" key="4">
    <source>
        <dbReference type="Proteomes" id="UP001443914"/>
    </source>
</evidence>
<dbReference type="EMBL" id="JBDFQZ010000008">
    <property type="protein sequence ID" value="KAK9700282.1"/>
    <property type="molecule type" value="Genomic_DNA"/>
</dbReference>
<dbReference type="InterPro" id="IPR011990">
    <property type="entry name" value="TPR-like_helical_dom_sf"/>
</dbReference>
<dbReference type="NCBIfam" id="TIGR00756">
    <property type="entry name" value="PPR"/>
    <property type="match status" value="1"/>
</dbReference>
<reference evidence="3" key="1">
    <citation type="submission" date="2024-03" db="EMBL/GenBank/DDBJ databases">
        <title>WGS assembly of Saponaria officinalis var. Norfolk2.</title>
        <authorList>
            <person name="Jenkins J."/>
            <person name="Shu S."/>
            <person name="Grimwood J."/>
            <person name="Barry K."/>
            <person name="Goodstein D."/>
            <person name="Schmutz J."/>
            <person name="Leebens-Mack J."/>
            <person name="Osbourn A."/>
        </authorList>
    </citation>
    <scope>NUCLEOTIDE SEQUENCE [LARGE SCALE GENOMIC DNA]</scope>
    <source>
        <strain evidence="3">JIC</strain>
    </source>
</reference>
<evidence type="ECO:0000256" key="2">
    <source>
        <dbReference type="PROSITE-ProRule" id="PRU00708"/>
    </source>
</evidence>
<sequence length="643" mass="72947">MRNQWRMLILRHNLLSSPTFTRPLFLPQVSSSSSSFAPFSSTFQTCTVSPLFHRFYSSDPTITSTSPDTSLFISIFSKPLSHHQIKTELLSNNLIVTRDLIIEVLKHLGSQPTTAIHLFHWVSATDTNNVLLESNSYNLMLGILGGNGFVNEFWDMLDVMKKKGFGIKRAAFDRVFDRFLKDGLQADVDKLKGLFVKNASSETLSSRINRIIRRKAWDETVEKDLKGLEVSYSSELVKMVLEKLAVEPMKGLIFFRWVEESELFKHDQSTYNTMAIVLGREDCIDRFWNVVGDMRDAGHDMEMRTYVKVLDRFINRKMMKDAVGLYEFAMNGGANKPSRQDCTFLLRKLAVAKELDMELFSRVVKAFTEKGFALEDSMLDAVLKSLTSVGRMKECKTVLDAMVKGGFAPSGTMKARVAFDLSSSKLKEEADEYMENLEGHGLAPDYKTWSSLIEGHCVAGDFDKAKDCFEKMVEKEGVRHVGYSLDMLVNAYCDRYRGAEACKVLSELVNNKSKIEPWHVTYKTLITKLLGQRGFQDALPLLGLMKTHGFPPFVDPFIMYLSKKGTTDEAMQFFKAVTVKRYPSNNIFIRVFEAYSKSGRHKQAQNLLAKCPLYIRNNADVLNIFCCMKSEKPAEPELPSVAA</sequence>
<dbReference type="GO" id="GO:0008380">
    <property type="term" value="P:RNA splicing"/>
    <property type="evidence" value="ECO:0007669"/>
    <property type="project" value="InterPro"/>
</dbReference>
<dbReference type="PANTHER" id="PTHR47003:SF3">
    <property type="entry name" value="SMALL RIBOSOMAL SUBUNIT PROTEIN MS81 (RPPR8)"/>
    <property type="match status" value="1"/>
</dbReference>
<feature type="repeat" description="PPR" evidence="2">
    <location>
        <begin position="445"/>
        <end position="475"/>
    </location>
</feature>
<keyword evidence="4" id="KW-1185">Reference proteome</keyword>
<dbReference type="PANTHER" id="PTHR47003">
    <property type="entry name" value="OS01G0970900 PROTEIN"/>
    <property type="match status" value="1"/>
</dbReference>
<protein>
    <recommendedName>
        <fullName evidence="5">Pentatricopeptide repeat-containing protein</fullName>
    </recommendedName>
</protein>
<evidence type="ECO:0000256" key="1">
    <source>
        <dbReference type="ARBA" id="ARBA00022737"/>
    </source>
</evidence>
<dbReference type="PROSITE" id="PS51375">
    <property type="entry name" value="PPR"/>
    <property type="match status" value="1"/>
</dbReference>